<reference evidence="1 2" key="1">
    <citation type="submission" date="2024-06" db="EMBL/GenBank/DDBJ databases">
        <title>A chromosome-level genome assembly of beet webworm, Loxostege sticticalis.</title>
        <authorList>
            <person name="Zhang Y."/>
        </authorList>
    </citation>
    <scope>NUCLEOTIDE SEQUENCE [LARGE SCALE GENOMIC DNA]</scope>
    <source>
        <strain evidence="1">AQ028</strain>
        <tissue evidence="1">Male pupae</tissue>
    </source>
</reference>
<evidence type="ECO:0000313" key="1">
    <source>
        <dbReference type="EMBL" id="KAL0831675.1"/>
    </source>
</evidence>
<protein>
    <recommendedName>
        <fullName evidence="3">Reverse transcriptase</fullName>
    </recommendedName>
</protein>
<comment type="caution">
    <text evidence="1">The sequence shown here is derived from an EMBL/GenBank/DDBJ whole genome shotgun (WGS) entry which is preliminary data.</text>
</comment>
<dbReference type="AlphaFoldDB" id="A0ABD0T130"/>
<evidence type="ECO:0008006" key="3">
    <source>
        <dbReference type="Google" id="ProtNLM"/>
    </source>
</evidence>
<evidence type="ECO:0000313" key="2">
    <source>
        <dbReference type="Proteomes" id="UP001549921"/>
    </source>
</evidence>
<dbReference type="Proteomes" id="UP001549921">
    <property type="component" value="Unassembled WGS sequence"/>
</dbReference>
<name>A0ABD0T130_LOXSC</name>
<accession>A0ABD0T130</accession>
<proteinExistence type="predicted"/>
<gene>
    <name evidence="1" type="ORF">ABMA28_002446</name>
</gene>
<sequence length="136" mass="15403">MWQQRYESSDAGSGVRLFFPEVRAAHRTLAKLELTNIRAQIFTGHGGLRKYLFRFKLSTVQTCTCDDASIESITHILVECPRYSAKRFECESRIGRSIEPQSLKELINDDSCRAHFLAFAESAMRQTAKANGAKNV</sequence>
<dbReference type="EMBL" id="JBEDNZ010000012">
    <property type="protein sequence ID" value="KAL0831675.1"/>
    <property type="molecule type" value="Genomic_DNA"/>
</dbReference>
<organism evidence="1 2">
    <name type="scientific">Loxostege sticticalis</name>
    <name type="common">Beet webworm moth</name>
    <dbReference type="NCBI Taxonomy" id="481309"/>
    <lineage>
        <taxon>Eukaryota</taxon>
        <taxon>Metazoa</taxon>
        <taxon>Ecdysozoa</taxon>
        <taxon>Arthropoda</taxon>
        <taxon>Hexapoda</taxon>
        <taxon>Insecta</taxon>
        <taxon>Pterygota</taxon>
        <taxon>Neoptera</taxon>
        <taxon>Endopterygota</taxon>
        <taxon>Lepidoptera</taxon>
        <taxon>Glossata</taxon>
        <taxon>Ditrysia</taxon>
        <taxon>Pyraloidea</taxon>
        <taxon>Crambidae</taxon>
        <taxon>Pyraustinae</taxon>
        <taxon>Loxostege</taxon>
    </lineage>
</organism>